<keyword evidence="1" id="KW-0732">Signal</keyword>
<dbReference type="EMBL" id="CM001022">
    <property type="protein sequence ID" value="EFQ23527.1"/>
    <property type="molecule type" value="Genomic_DNA"/>
</dbReference>
<reference evidence="2 3" key="1">
    <citation type="journal article" date="2010" name="Stand. Genomic Sci.">
        <title>Non-contiguous finished genome sequence of Aminomonas paucivorans type strain (GLU-3).</title>
        <authorList>
            <person name="Pitluck S."/>
            <person name="Yasawong M."/>
            <person name="Held B."/>
            <person name="Lapidus A."/>
            <person name="Nolan M."/>
            <person name="Copeland A."/>
            <person name="Lucas S."/>
            <person name="Del Rio T.G."/>
            <person name="Tice H."/>
            <person name="Cheng J.F."/>
            <person name="Chertkov O."/>
            <person name="Goodwin L."/>
            <person name="Tapia R."/>
            <person name="Han C."/>
            <person name="Liolios K."/>
            <person name="Ivanova N."/>
            <person name="Mavromatis K."/>
            <person name="Ovchinnikova G."/>
            <person name="Pati A."/>
            <person name="Chen A."/>
            <person name="Palaniappan K."/>
            <person name="Land M."/>
            <person name="Hauser L."/>
            <person name="Chang Y.J."/>
            <person name="Jeffries C.D."/>
            <person name="Pukall R."/>
            <person name="Spring S."/>
            <person name="Rohde M."/>
            <person name="Sikorski J."/>
            <person name="Goker M."/>
            <person name="Woyke T."/>
            <person name="Bristow J."/>
            <person name="Eisen J.A."/>
            <person name="Markowitz V."/>
            <person name="Hugenholtz P."/>
            <person name="Kyrpides N.C."/>
            <person name="Klenk H.P."/>
        </authorList>
    </citation>
    <scope>NUCLEOTIDE SEQUENCE [LARGE SCALE GENOMIC DNA]</scope>
    <source>
        <strain evidence="2 3">DSM 12260</strain>
    </source>
</reference>
<accession>E3CXG1</accession>
<evidence type="ECO:0000313" key="2">
    <source>
        <dbReference type="EMBL" id="EFQ23527.1"/>
    </source>
</evidence>
<organism evidence="2 3">
    <name type="scientific">Aminomonas paucivorans DSM 12260</name>
    <dbReference type="NCBI Taxonomy" id="584708"/>
    <lineage>
        <taxon>Bacteria</taxon>
        <taxon>Thermotogati</taxon>
        <taxon>Synergistota</taxon>
        <taxon>Synergistia</taxon>
        <taxon>Synergistales</taxon>
        <taxon>Synergistaceae</taxon>
        <taxon>Aminomonas</taxon>
    </lineage>
</organism>
<dbReference type="eggNOG" id="ENOG5031BUE">
    <property type="taxonomic scope" value="Bacteria"/>
</dbReference>
<gene>
    <name evidence="2" type="ORF">Apau_1100</name>
</gene>
<dbReference type="Proteomes" id="UP000005096">
    <property type="component" value="Chromosome"/>
</dbReference>
<dbReference type="InterPro" id="IPR028082">
    <property type="entry name" value="Peripla_BP_I"/>
</dbReference>
<dbReference type="SUPFAM" id="SSF53822">
    <property type="entry name" value="Periplasmic binding protein-like I"/>
    <property type="match status" value="1"/>
</dbReference>
<feature type="chain" id="PRO_5003167443" evidence="1">
    <location>
        <begin position="28"/>
        <end position="396"/>
    </location>
</feature>
<evidence type="ECO:0000256" key="1">
    <source>
        <dbReference type="SAM" id="SignalP"/>
    </source>
</evidence>
<sequence>MVGWKGFRGWGVLALCCAVLWGCVAEAAPLSALKEGWGWPVVVLPPEGGWNSPAGQSVKWALRTAEREVSLTHQGVHGRDVVFLYAPVDTKEEALKRLPQWRAMGAGAILCFASGDLEAGLIQACAYQGPSLILAGGEERRIRDPKGKPCPYLFALDLYRNYRANAFAALAGSQGKELMGILSDPYAVDLARTARLSARFLEKRGVPSRSFWMSGEGDDEMGVRLAEMESSGAGRVICWLGGMGTRSLWKTAAYYRKSLKVWHGGPYDPLLQGAEGVLYLEQDAPLQERLKAQDALRWNVLRKTRVRVTDLVLAGKAYALGHWAIGAFLEAGTNAPAPVAAALARNRDVPLLGETLSINPGTHRPHQREVGVMRIRKNQPPLRETSLKVTSQGVVE</sequence>
<name>E3CXG1_9BACT</name>
<keyword evidence="3" id="KW-1185">Reference proteome</keyword>
<dbReference type="OrthoDB" id="2584at2"/>
<protein>
    <submittedName>
        <fullName evidence="2">Uncharacterized protein</fullName>
    </submittedName>
</protein>
<dbReference type="STRING" id="584708.Apau_1100"/>
<evidence type="ECO:0000313" key="3">
    <source>
        <dbReference type="Proteomes" id="UP000005096"/>
    </source>
</evidence>
<proteinExistence type="predicted"/>
<feature type="signal peptide" evidence="1">
    <location>
        <begin position="1"/>
        <end position="27"/>
    </location>
</feature>
<dbReference type="AlphaFoldDB" id="E3CXG1"/>
<dbReference type="HOGENOM" id="CLU_686823_0_0_0"/>
<dbReference type="RefSeq" id="WP_006300722.1">
    <property type="nucleotide sequence ID" value="NZ_CM001022.1"/>
</dbReference>
<dbReference type="PaxDb" id="584708-Apau_1100"/>